<keyword evidence="2" id="KW-1185">Reference proteome</keyword>
<evidence type="ECO:0000259" key="1">
    <source>
        <dbReference type="Pfam" id="PF03070"/>
    </source>
</evidence>
<dbReference type="InterPro" id="IPR004305">
    <property type="entry name" value="Thiaminase-2/PQQC"/>
</dbReference>
<reference evidence="3" key="1">
    <citation type="submission" date="2025-08" db="UniProtKB">
        <authorList>
            <consortium name="RefSeq"/>
        </authorList>
    </citation>
    <scope>IDENTIFICATION</scope>
</reference>
<dbReference type="Pfam" id="PF03070">
    <property type="entry name" value="TENA_THI-4"/>
    <property type="match status" value="1"/>
</dbReference>
<proteinExistence type="predicted"/>
<dbReference type="PANTHER" id="PTHR43198:SF2">
    <property type="entry name" value="SI:CH1073-67J19.1-RELATED"/>
    <property type="match status" value="1"/>
</dbReference>
<name>A0A8B7YQ13_ACAPL</name>
<gene>
    <name evidence="3" type="primary">LOC110980819</name>
</gene>
<dbReference type="InterPro" id="IPR016084">
    <property type="entry name" value="Haem_Oase-like_multi-hlx"/>
</dbReference>
<dbReference type="PANTHER" id="PTHR43198">
    <property type="entry name" value="BIFUNCTIONAL TH2 PROTEIN"/>
    <property type="match status" value="1"/>
</dbReference>
<dbReference type="SUPFAM" id="SSF48613">
    <property type="entry name" value="Heme oxygenase-like"/>
    <property type="match status" value="1"/>
</dbReference>
<dbReference type="InterPro" id="IPR050967">
    <property type="entry name" value="Thiamine_Salvage_TenA"/>
</dbReference>
<feature type="domain" description="Thiaminase-2/PQQC" evidence="1">
    <location>
        <begin position="75"/>
        <end position="258"/>
    </location>
</feature>
<evidence type="ECO:0000313" key="3">
    <source>
        <dbReference type="RefSeq" id="XP_022093516.1"/>
    </source>
</evidence>
<dbReference type="GO" id="GO:0005829">
    <property type="term" value="C:cytosol"/>
    <property type="evidence" value="ECO:0007669"/>
    <property type="project" value="TreeGrafter"/>
</dbReference>
<dbReference type="OMA" id="NMENDIY"/>
<dbReference type="GeneID" id="110980819"/>
<sequence length="265" mass="29850">MSLRQKSVKNVRSPRSASGAAFVLQHLPQTVTELLAAKRAAKKPTEVTVVDGRPQEWKELSEWLWDGSQVQAKEALNTEFIQGIKSGLLDPTDYGGYTVQDAVYCYNATTYYLTAAGKTSDLAMSKFIQGRIDSYKSYTQTMFDEWHIRDPTGVSMGTAAASYSAYEKHVAETNDPIYLLIAMLPCDQLWGWLAEQIKSGISDKNVYSFWIEDNLPQHKSKLAEFIDANAHYYEVFWPEAKVIYQRAMQGEVDFFTSATPPPKNA</sequence>
<dbReference type="Proteomes" id="UP000694845">
    <property type="component" value="Unplaced"/>
</dbReference>
<dbReference type="GO" id="GO:0006772">
    <property type="term" value="P:thiamine metabolic process"/>
    <property type="evidence" value="ECO:0007669"/>
    <property type="project" value="UniProtKB-ARBA"/>
</dbReference>
<dbReference type="RefSeq" id="XP_022093516.1">
    <property type="nucleotide sequence ID" value="XM_022237824.1"/>
</dbReference>
<protein>
    <submittedName>
        <fullName evidence="3">Uncharacterized protein LOC110980819</fullName>
    </submittedName>
</protein>
<dbReference type="OrthoDB" id="6062485at2759"/>
<dbReference type="Gene3D" id="1.20.910.10">
    <property type="entry name" value="Heme oxygenase-like"/>
    <property type="match status" value="1"/>
</dbReference>
<evidence type="ECO:0000313" key="2">
    <source>
        <dbReference type="Proteomes" id="UP000694845"/>
    </source>
</evidence>
<accession>A0A8B7YQ13</accession>
<organism evidence="2 3">
    <name type="scientific">Acanthaster planci</name>
    <name type="common">Crown-of-thorns starfish</name>
    <dbReference type="NCBI Taxonomy" id="133434"/>
    <lineage>
        <taxon>Eukaryota</taxon>
        <taxon>Metazoa</taxon>
        <taxon>Echinodermata</taxon>
        <taxon>Eleutherozoa</taxon>
        <taxon>Asterozoa</taxon>
        <taxon>Asteroidea</taxon>
        <taxon>Valvatacea</taxon>
        <taxon>Valvatida</taxon>
        <taxon>Acanthasteridae</taxon>
        <taxon>Acanthaster</taxon>
    </lineage>
</organism>
<dbReference type="KEGG" id="aplc:110980819"/>
<dbReference type="AlphaFoldDB" id="A0A8B7YQ13"/>
<dbReference type="CDD" id="cd19359">
    <property type="entry name" value="TenA_C_Bt3146-like"/>
    <property type="match status" value="1"/>
</dbReference>